<sequence>MDCVRRTFDHLRPYLSQGIPEIKLQSLEPMKINKMTMDNGHGAVRVRAVFTNITVYGASNYTIIDVQGDVPNFKIDLYLWIPRIEVTGNYEVSGNVLLFPVRSRGDFWAMFSNVTGVGRIHGKEVLKGGVPFMKTERLGVDFKVGRARFRIRDKLNTNTIIGQAMNQFMNENANEIIEEMKPAAAQSIGKHFKSFLNGAFLQVPIPVWLKDT</sequence>
<dbReference type="InterPro" id="IPR010562">
    <property type="entry name" value="Haemolymph_juvenile_hormone-bd"/>
</dbReference>
<dbReference type="Proteomes" id="UP001558652">
    <property type="component" value="Unassembled WGS sequence"/>
</dbReference>
<reference evidence="4 5" key="1">
    <citation type="submission" date="2024-07" db="EMBL/GenBank/DDBJ databases">
        <title>Chromosome-level genome assembly of the water stick insect Ranatra chinensis (Heteroptera: Nepidae).</title>
        <authorList>
            <person name="Liu X."/>
        </authorList>
    </citation>
    <scope>NUCLEOTIDE SEQUENCE [LARGE SCALE GENOMIC DNA]</scope>
    <source>
        <strain evidence="4">Cailab_2021Rc</strain>
        <tissue evidence="4">Muscle</tissue>
    </source>
</reference>
<dbReference type="PANTHER" id="PTHR11008:SF35">
    <property type="entry name" value="PROTEIN TAKEOUT-LIKE PROTEIN"/>
    <property type="match status" value="1"/>
</dbReference>
<evidence type="ECO:0008006" key="6">
    <source>
        <dbReference type="Google" id="ProtNLM"/>
    </source>
</evidence>
<keyword evidence="2" id="KW-0090">Biological rhythms</keyword>
<dbReference type="GO" id="GO:0007623">
    <property type="term" value="P:circadian rhythm"/>
    <property type="evidence" value="ECO:0007669"/>
    <property type="project" value="UniProtKB-ARBA"/>
</dbReference>
<accession>A0ABD0ZDK7</accession>
<dbReference type="InterPro" id="IPR038606">
    <property type="entry name" value="To_sf"/>
</dbReference>
<dbReference type="FunFam" id="3.15.10.30:FF:000001">
    <property type="entry name" value="Takeout-like protein 1"/>
    <property type="match status" value="1"/>
</dbReference>
<organism evidence="4 5">
    <name type="scientific">Ranatra chinensis</name>
    <dbReference type="NCBI Taxonomy" id="642074"/>
    <lineage>
        <taxon>Eukaryota</taxon>
        <taxon>Metazoa</taxon>
        <taxon>Ecdysozoa</taxon>
        <taxon>Arthropoda</taxon>
        <taxon>Hexapoda</taxon>
        <taxon>Insecta</taxon>
        <taxon>Pterygota</taxon>
        <taxon>Neoptera</taxon>
        <taxon>Paraneoptera</taxon>
        <taxon>Hemiptera</taxon>
        <taxon>Heteroptera</taxon>
        <taxon>Panheteroptera</taxon>
        <taxon>Nepomorpha</taxon>
        <taxon>Nepidae</taxon>
        <taxon>Ranatrinae</taxon>
        <taxon>Ranatra</taxon>
    </lineage>
</organism>
<dbReference type="PANTHER" id="PTHR11008">
    <property type="entry name" value="PROTEIN TAKEOUT-LIKE PROTEIN"/>
    <property type="match status" value="1"/>
</dbReference>
<evidence type="ECO:0000313" key="4">
    <source>
        <dbReference type="EMBL" id="KAL1140368.1"/>
    </source>
</evidence>
<evidence type="ECO:0000256" key="1">
    <source>
        <dbReference type="ARBA" id="ARBA00022729"/>
    </source>
</evidence>
<dbReference type="EMBL" id="JBFDAA010000001">
    <property type="protein sequence ID" value="KAL1140368.1"/>
    <property type="molecule type" value="Genomic_DNA"/>
</dbReference>
<dbReference type="Pfam" id="PF06585">
    <property type="entry name" value="JHBP"/>
    <property type="match status" value="1"/>
</dbReference>
<protein>
    <recommendedName>
        <fullName evidence="6">Protein takeout</fullName>
    </recommendedName>
</protein>
<gene>
    <name evidence="4" type="ORF">AAG570_000300</name>
</gene>
<dbReference type="SMART" id="SM00700">
    <property type="entry name" value="JHBP"/>
    <property type="match status" value="1"/>
</dbReference>
<comment type="similarity">
    <text evidence="3">Belongs to the TO family.</text>
</comment>
<evidence type="ECO:0000313" key="5">
    <source>
        <dbReference type="Proteomes" id="UP001558652"/>
    </source>
</evidence>
<evidence type="ECO:0000256" key="3">
    <source>
        <dbReference type="ARBA" id="ARBA00060902"/>
    </source>
</evidence>
<comment type="caution">
    <text evidence="4">The sequence shown here is derived from an EMBL/GenBank/DDBJ whole genome shotgun (WGS) entry which is preliminary data.</text>
</comment>
<name>A0ABD0ZDK7_9HEMI</name>
<keyword evidence="1" id="KW-0732">Signal</keyword>
<proteinExistence type="inferred from homology"/>
<dbReference type="Gene3D" id="3.15.10.30">
    <property type="entry name" value="Haemolymph juvenile hormone binding protein"/>
    <property type="match status" value="1"/>
</dbReference>
<evidence type="ECO:0000256" key="2">
    <source>
        <dbReference type="ARBA" id="ARBA00023108"/>
    </source>
</evidence>
<keyword evidence="5" id="KW-1185">Reference proteome</keyword>
<dbReference type="AlphaFoldDB" id="A0ABD0ZDK7"/>